<name>A0A538SSE4_UNCEI</name>
<gene>
    <name evidence="2" type="ORF">E6K72_07905</name>
</gene>
<dbReference type="Pfam" id="PF12867">
    <property type="entry name" value="DinB_2"/>
    <property type="match status" value="1"/>
</dbReference>
<dbReference type="InterPro" id="IPR024775">
    <property type="entry name" value="DinB-like"/>
</dbReference>
<reference evidence="2 3" key="1">
    <citation type="journal article" date="2019" name="Nat. Microbiol.">
        <title>Mediterranean grassland soil C-N compound turnover is dependent on rainfall and depth, and is mediated by genomically divergent microorganisms.</title>
        <authorList>
            <person name="Diamond S."/>
            <person name="Andeer P.F."/>
            <person name="Li Z."/>
            <person name="Crits-Christoph A."/>
            <person name="Burstein D."/>
            <person name="Anantharaman K."/>
            <person name="Lane K.R."/>
            <person name="Thomas B.C."/>
            <person name="Pan C."/>
            <person name="Northen T.R."/>
            <person name="Banfield J.F."/>
        </authorList>
    </citation>
    <scope>NUCLEOTIDE SEQUENCE [LARGE SCALE GENOMIC DNA]</scope>
    <source>
        <strain evidence="2">WS_2</strain>
    </source>
</reference>
<evidence type="ECO:0000313" key="2">
    <source>
        <dbReference type="EMBL" id="TMQ54214.1"/>
    </source>
</evidence>
<proteinExistence type="predicted"/>
<protein>
    <submittedName>
        <fullName evidence="2">DinB family protein</fullName>
    </submittedName>
</protein>
<accession>A0A538SSE4</accession>
<dbReference type="Gene3D" id="1.20.120.450">
    <property type="entry name" value="dinb family like domain"/>
    <property type="match status" value="1"/>
</dbReference>
<organism evidence="2 3">
    <name type="scientific">Eiseniibacteriota bacterium</name>
    <dbReference type="NCBI Taxonomy" id="2212470"/>
    <lineage>
        <taxon>Bacteria</taxon>
        <taxon>Candidatus Eiseniibacteriota</taxon>
    </lineage>
</organism>
<dbReference type="AlphaFoldDB" id="A0A538SSE4"/>
<dbReference type="InterPro" id="IPR034660">
    <property type="entry name" value="DinB/YfiT-like"/>
</dbReference>
<dbReference type="Proteomes" id="UP000317716">
    <property type="component" value="Unassembled WGS sequence"/>
</dbReference>
<evidence type="ECO:0000259" key="1">
    <source>
        <dbReference type="Pfam" id="PF12867"/>
    </source>
</evidence>
<sequence>MTSILSNRYSEAKKEAGDYTRALLDLLGDRDPLAVLEETPSELTRLITRVARNDIDRPEAPGKWSMLQVLRHLADSELVWAYRMRRIVAEERPPIRGYDQDLWADRLHYDRADPVETLAEFRALRAGNLRLIRSLGPAERKRVGVHAERGEESIEHLIRMDAGHDILHRNQLARIRRAIGIDAMA</sequence>
<dbReference type="EMBL" id="VBOS01000277">
    <property type="protein sequence ID" value="TMQ54214.1"/>
    <property type="molecule type" value="Genomic_DNA"/>
</dbReference>
<comment type="caution">
    <text evidence="2">The sequence shown here is derived from an EMBL/GenBank/DDBJ whole genome shotgun (WGS) entry which is preliminary data.</text>
</comment>
<feature type="domain" description="DinB-like" evidence="1">
    <location>
        <begin position="36"/>
        <end position="172"/>
    </location>
</feature>
<evidence type="ECO:0000313" key="3">
    <source>
        <dbReference type="Proteomes" id="UP000317716"/>
    </source>
</evidence>
<dbReference type="SUPFAM" id="SSF109854">
    <property type="entry name" value="DinB/YfiT-like putative metalloenzymes"/>
    <property type="match status" value="1"/>
</dbReference>